<keyword evidence="8" id="KW-0238">DNA-binding</keyword>
<dbReference type="PROSITE" id="PS00028">
    <property type="entry name" value="ZINC_FINGER_C2H2_1"/>
    <property type="match status" value="5"/>
</dbReference>
<feature type="domain" description="C2H2-type" evidence="13">
    <location>
        <begin position="930"/>
        <end position="957"/>
    </location>
</feature>
<feature type="region of interest" description="Disordered" evidence="12">
    <location>
        <begin position="1415"/>
        <end position="1479"/>
    </location>
</feature>
<dbReference type="OrthoDB" id="3561125at2759"/>
<keyword evidence="5 11" id="KW-0863">Zinc-finger</keyword>
<evidence type="ECO:0000313" key="14">
    <source>
        <dbReference type="EMBL" id="PVD20761.1"/>
    </source>
</evidence>
<dbReference type="Gene3D" id="3.30.160.60">
    <property type="entry name" value="Classic Zinc Finger"/>
    <property type="match status" value="6"/>
</dbReference>
<feature type="domain" description="C2H2-type" evidence="13">
    <location>
        <begin position="503"/>
        <end position="530"/>
    </location>
</feature>
<evidence type="ECO:0000256" key="3">
    <source>
        <dbReference type="ARBA" id="ARBA00022723"/>
    </source>
</evidence>
<dbReference type="FunFam" id="3.30.160.60:FF:000075">
    <property type="entry name" value="Putative zinc finger protein 536"/>
    <property type="match status" value="1"/>
</dbReference>
<feature type="domain" description="C2H2-type" evidence="13">
    <location>
        <begin position="475"/>
        <end position="502"/>
    </location>
</feature>
<comment type="caution">
    <text evidence="14">The sequence shown here is derived from an EMBL/GenBank/DDBJ whole genome shotgun (WGS) entry which is preliminary data.</text>
</comment>
<dbReference type="PANTHER" id="PTHR24394:SF29">
    <property type="entry name" value="MYONEURIN"/>
    <property type="match status" value="1"/>
</dbReference>
<dbReference type="InterPro" id="IPR013087">
    <property type="entry name" value="Znf_C2H2_type"/>
</dbReference>
<feature type="compositionally biased region" description="Polar residues" evidence="12">
    <location>
        <begin position="1435"/>
        <end position="1450"/>
    </location>
</feature>
<evidence type="ECO:0000256" key="7">
    <source>
        <dbReference type="ARBA" id="ARBA00023015"/>
    </source>
</evidence>
<evidence type="ECO:0000256" key="1">
    <source>
        <dbReference type="ARBA" id="ARBA00004123"/>
    </source>
</evidence>
<feature type="region of interest" description="Disordered" evidence="12">
    <location>
        <begin position="1293"/>
        <end position="1382"/>
    </location>
</feature>
<dbReference type="STRING" id="400727.A0A2T7NHW0"/>
<dbReference type="GO" id="GO:0008270">
    <property type="term" value="F:zinc ion binding"/>
    <property type="evidence" value="ECO:0007669"/>
    <property type="project" value="UniProtKB-KW"/>
</dbReference>
<proteinExistence type="inferred from homology"/>
<evidence type="ECO:0000256" key="6">
    <source>
        <dbReference type="ARBA" id="ARBA00022833"/>
    </source>
</evidence>
<dbReference type="InterPro" id="IPR036236">
    <property type="entry name" value="Znf_C2H2_sf"/>
</dbReference>
<feature type="region of interest" description="Disordered" evidence="12">
    <location>
        <begin position="339"/>
        <end position="368"/>
    </location>
</feature>
<feature type="compositionally biased region" description="Basic and acidic residues" evidence="12">
    <location>
        <begin position="1351"/>
        <end position="1365"/>
    </location>
</feature>
<evidence type="ECO:0000256" key="11">
    <source>
        <dbReference type="PROSITE-ProRule" id="PRU00042"/>
    </source>
</evidence>
<dbReference type="SUPFAM" id="SSF57667">
    <property type="entry name" value="beta-beta-alpha zinc fingers"/>
    <property type="match status" value="6"/>
</dbReference>
<dbReference type="FunFam" id="3.30.160.60:FF:000100">
    <property type="entry name" value="Zinc finger 45-like"/>
    <property type="match status" value="1"/>
</dbReference>
<keyword evidence="10" id="KW-0539">Nucleus</keyword>
<evidence type="ECO:0000256" key="12">
    <source>
        <dbReference type="SAM" id="MobiDB-lite"/>
    </source>
</evidence>
<evidence type="ECO:0000256" key="9">
    <source>
        <dbReference type="ARBA" id="ARBA00023163"/>
    </source>
</evidence>
<feature type="domain" description="C2H2-type" evidence="13">
    <location>
        <begin position="1902"/>
        <end position="1925"/>
    </location>
</feature>
<feature type="domain" description="C2H2-type" evidence="13">
    <location>
        <begin position="1546"/>
        <end position="1573"/>
    </location>
</feature>
<organism evidence="14 15">
    <name type="scientific">Pomacea canaliculata</name>
    <name type="common">Golden apple snail</name>
    <dbReference type="NCBI Taxonomy" id="400727"/>
    <lineage>
        <taxon>Eukaryota</taxon>
        <taxon>Metazoa</taxon>
        <taxon>Spiralia</taxon>
        <taxon>Lophotrochozoa</taxon>
        <taxon>Mollusca</taxon>
        <taxon>Gastropoda</taxon>
        <taxon>Caenogastropoda</taxon>
        <taxon>Architaenioglossa</taxon>
        <taxon>Ampullarioidea</taxon>
        <taxon>Ampullariidae</taxon>
        <taxon>Pomacea</taxon>
    </lineage>
</organism>
<accession>A0A2T7NHW0</accession>
<evidence type="ECO:0000313" key="15">
    <source>
        <dbReference type="Proteomes" id="UP000245119"/>
    </source>
</evidence>
<protein>
    <recommendedName>
        <fullName evidence="13">C2H2-type domain-containing protein</fullName>
    </recommendedName>
</protein>
<dbReference type="GO" id="GO:0000981">
    <property type="term" value="F:DNA-binding transcription factor activity, RNA polymerase II-specific"/>
    <property type="evidence" value="ECO:0007669"/>
    <property type="project" value="TreeGrafter"/>
</dbReference>
<keyword evidence="3" id="KW-0479">Metal-binding</keyword>
<evidence type="ECO:0000259" key="13">
    <source>
        <dbReference type="PROSITE" id="PS50157"/>
    </source>
</evidence>
<feature type="compositionally biased region" description="Basic and acidic residues" evidence="12">
    <location>
        <begin position="302"/>
        <end position="312"/>
    </location>
</feature>
<feature type="domain" description="C2H2-type" evidence="13">
    <location>
        <begin position="446"/>
        <end position="474"/>
    </location>
</feature>
<keyword evidence="4" id="KW-0677">Repeat</keyword>
<feature type="domain" description="C2H2-type" evidence="13">
    <location>
        <begin position="1801"/>
        <end position="1828"/>
    </location>
</feature>
<sequence>MEKGSGLCVIEEACKPSSCIDRLELEVNESADSDVSSTEPHKHTDFWTADISSHHMTLLSPAREKGTGFEKEEETSSVLCVTNPCVKNVEAAKNTGTPEIVYVMEPHPYINRGQCNISEDIARNQTHLSNPPSDVPVEWIGMMRHNEGDSLNKMVVQSVSDQPVKTMKVQTVMGHTSKGGKGSEVMTCMQQCSVEDISSIIRQVDAVSIVIISDNTDWLQQVQSSCVSAENAPADEINLVVPSDNDMEMDATSCKSESHLEPVRENVLDQGSQPFPEKENNVCTSSKHLVLKRPRQPSSSSRESKIPKLITDSEKVESRDLIKAGVSACVQEQISDSNNSCLQTSAPSPDTEPFSDSQPEASHMSSTELSPAMVTFTDAKDQEHQGDSQGGKEPTGPVAVSGTQSITQEVSDAVTESCKEKIRISGLEVSITNSKGECLGEVGVMYRCTECDYVSSNKHYYKQHVDLVHNTTRPYKCPYCDYAGKRSHALREHLLVHSVQRPFSCTQCNATFRKKGHLTNHTKLHATTTGAAAVAGMSSSDTASLIGGSFLGKVPASTSFISSPTTSISPARITPSVSPVLSSSIGVLGNIAVENAGAAQGMSSTAASQVLGGSAISEDKASNTSGLWCALCNHAMADAKTFEMHLQTVHKTDRLYMCETCDYVASDKAGIMSHLPTHLETSTSANDLLSCNASSVTQPSTSNITVIYTCAECGFESQTLQILRTHALKHNAGASPLDGQEESSTTEVLEQPLQKVVCAVCGLVSDSTDIMRTHMWSHITAGAESVAEEQRTTRPVNQDGSEQLHMALPVSGGNPVQILQDAVTAPAGLKVLPHNAAFQCTECSFVSRNASLFIRHMLQHKTQQSQASRAQVQSVQKVNSPAVSIPAQTGSPEMAIKMTQSYKVKPVTTENTCQNTESSPFVHDEATGRFRCTICGYTCEYQRTIKAHIWKHSGHQQVDYPIFQNGPLSMYDEPAPASFTSIGCSPQFSNTTSKPSVVFSSASEHHKPPVVIVTKSNTGITPSPRSVQFVTKDGVPTAAPSGIYKLTPVFQISASNPAPLSANNSNKHIVLQVQSGSADGITASTDGNMTKAVQQSKAAEELTAACRVSGSSMNEKTANKESCIIDCRKVSNTDVLTGKARTNTVSSESEQLIGRYASPNQEQPDVMCSTANARKLELIKEVSSVHAIIKASDHFGEIIYHACCKPSRNSIRVVPEQRREGTGEKSVFLQGESAVLMTGDEKPLDVEGIFCSSKGTSKLADGCSVQSQQGHHLAGSLPPNVVVEVVPAVSSGADLTGLHSRSNSPRSLHGMKGSPAFEGSSQEAALTAHPETRRSSSEEIVGDNIGILKKSKGESRERDVPDDSRNSLQPRGSSIARAGDNVEKTSEAGIQLGQSNKSELAVTLLSLLQKEPKIEPACPQRSLSTEEVPDEAAASQESPSRPPSTMSDTDSASKDTAYGDAGSEDLTSEGESAVVGRDHGRGGRGICSSLLAVIEQLRERQICSESSSTKKALVTATSQRALHDDALVMEDCANIEHVTADDGVAYRCKLCHYTSSRTPLIRLHMRTHRPKEPFECSLCTLVADSNEELQEHMMQHCKARTYPCKFCPQLFNHKSTLRAHMRAHNDADPFLCDLCDFETSSPLEYRAHMQKHSSRALIRCPRCPAILTSRQDLGLHIRSGCPMKGSTRICGSPGRDDNANNSLGMALAEENTGSEQLACLRCGFRTHDVKELKEHVSSHLVTGSMGSGVGWVEVDPLKEPLQEPLQCALCDFTAVSTRSLKSHMKRHANDQRYVQQPLEQYKCSLCGYICHHLPSLKSHMWRHASDANYSYQFTNDVINAAIDYDTRADVSSIPGSPVAAADTSDTNGPELLEKVFSAERRIIEGQLSKTTGGARPVCWVTFCCCQCGFETINKAKLNLHMRTHADIINRTLRIGSTQGIDGIIQSHQGENVKCLDPSK</sequence>
<keyword evidence="9" id="KW-0804">Transcription</keyword>
<comment type="subcellular location">
    <subcellularLocation>
        <location evidence="1">Nucleus</location>
    </subcellularLocation>
</comment>
<feature type="region of interest" description="Disordered" evidence="12">
    <location>
        <begin position="380"/>
        <end position="406"/>
    </location>
</feature>
<evidence type="ECO:0000256" key="2">
    <source>
        <dbReference type="ARBA" id="ARBA00006991"/>
    </source>
</evidence>
<keyword evidence="15" id="KW-1185">Reference proteome</keyword>
<dbReference type="GO" id="GO:0005634">
    <property type="term" value="C:nucleus"/>
    <property type="evidence" value="ECO:0007669"/>
    <property type="project" value="UniProtKB-SubCell"/>
</dbReference>
<reference evidence="14 15" key="1">
    <citation type="submission" date="2018-04" db="EMBL/GenBank/DDBJ databases">
        <title>The genome of golden apple snail Pomacea canaliculata provides insight into stress tolerance and invasive adaptation.</title>
        <authorList>
            <person name="Liu C."/>
            <person name="Liu B."/>
            <person name="Ren Y."/>
            <person name="Zhang Y."/>
            <person name="Wang H."/>
            <person name="Li S."/>
            <person name="Jiang F."/>
            <person name="Yin L."/>
            <person name="Zhang G."/>
            <person name="Qian W."/>
            <person name="Fan W."/>
        </authorList>
    </citation>
    <scope>NUCLEOTIDE SEQUENCE [LARGE SCALE GENOMIC DNA]</scope>
    <source>
        <strain evidence="14">SZHN2017</strain>
        <tissue evidence="14">Muscle</tissue>
    </source>
</reference>
<name>A0A2T7NHW0_POMCA</name>
<dbReference type="EMBL" id="PZQS01000012">
    <property type="protein sequence ID" value="PVD20761.1"/>
    <property type="molecule type" value="Genomic_DNA"/>
</dbReference>
<dbReference type="GO" id="GO:0003677">
    <property type="term" value="F:DNA binding"/>
    <property type="evidence" value="ECO:0007669"/>
    <property type="project" value="UniProtKB-KW"/>
</dbReference>
<evidence type="ECO:0000256" key="4">
    <source>
        <dbReference type="ARBA" id="ARBA00022737"/>
    </source>
</evidence>
<evidence type="ECO:0000256" key="10">
    <source>
        <dbReference type="ARBA" id="ARBA00023242"/>
    </source>
</evidence>
<feature type="domain" description="C2H2-type" evidence="13">
    <location>
        <begin position="1602"/>
        <end position="1629"/>
    </location>
</feature>
<feature type="region of interest" description="Disordered" evidence="12">
    <location>
        <begin position="269"/>
        <end position="312"/>
    </location>
</feature>
<evidence type="ECO:0000256" key="5">
    <source>
        <dbReference type="ARBA" id="ARBA00022771"/>
    </source>
</evidence>
<dbReference type="Proteomes" id="UP000245119">
    <property type="component" value="Linkage Group LG12"/>
</dbReference>
<dbReference type="PANTHER" id="PTHR24394">
    <property type="entry name" value="ZINC FINGER PROTEIN"/>
    <property type="match status" value="1"/>
</dbReference>
<gene>
    <name evidence="14" type="ORF">C0Q70_18922</name>
</gene>
<comment type="similarity">
    <text evidence="2">Belongs to the krueppel C2H2-type zinc-finger protein family.</text>
</comment>
<keyword evidence="6" id="KW-0862">Zinc</keyword>
<dbReference type="SMART" id="SM00355">
    <property type="entry name" value="ZnF_C2H2"/>
    <property type="match status" value="18"/>
</dbReference>
<dbReference type="Pfam" id="PF00096">
    <property type="entry name" value="zf-C2H2"/>
    <property type="match status" value="2"/>
</dbReference>
<dbReference type="PROSITE" id="PS50157">
    <property type="entry name" value="ZINC_FINGER_C2H2_2"/>
    <property type="match status" value="8"/>
</dbReference>
<evidence type="ECO:0000256" key="8">
    <source>
        <dbReference type="ARBA" id="ARBA00023125"/>
    </source>
</evidence>
<keyword evidence="7" id="KW-0805">Transcription regulation</keyword>